<keyword evidence="1" id="KW-0812">Transmembrane</keyword>
<dbReference type="Proteomes" id="UP001516662">
    <property type="component" value="Unassembled WGS sequence"/>
</dbReference>
<organism evidence="2 3">
    <name type="scientific">Litchfieldia luteola</name>
    <dbReference type="NCBI Taxonomy" id="682179"/>
    <lineage>
        <taxon>Bacteria</taxon>
        <taxon>Bacillati</taxon>
        <taxon>Bacillota</taxon>
        <taxon>Bacilli</taxon>
        <taxon>Bacillales</taxon>
        <taxon>Bacillaceae</taxon>
        <taxon>Litchfieldia</taxon>
    </lineage>
</organism>
<proteinExistence type="predicted"/>
<keyword evidence="1" id="KW-1133">Transmembrane helix</keyword>
<keyword evidence="3" id="KW-1185">Reference proteome</keyword>
<gene>
    <name evidence="2" type="ORF">IMZ08_17620</name>
</gene>
<evidence type="ECO:0000256" key="1">
    <source>
        <dbReference type="SAM" id="Phobius"/>
    </source>
</evidence>
<dbReference type="RefSeq" id="WP_193538899.1">
    <property type="nucleotide sequence ID" value="NZ_JADCLJ010000024.1"/>
</dbReference>
<keyword evidence="1" id="KW-0472">Membrane</keyword>
<evidence type="ECO:0000313" key="3">
    <source>
        <dbReference type="Proteomes" id="UP001516662"/>
    </source>
</evidence>
<dbReference type="EMBL" id="JADCLJ010000024">
    <property type="protein sequence ID" value="MBE4909857.1"/>
    <property type="molecule type" value="Genomic_DNA"/>
</dbReference>
<evidence type="ECO:0000313" key="2">
    <source>
        <dbReference type="EMBL" id="MBE4909857.1"/>
    </source>
</evidence>
<protein>
    <submittedName>
        <fullName evidence="2">Uncharacterized protein</fullName>
    </submittedName>
</protein>
<sequence>MNLKDIVRISVLLIIIVGYFLYEKSKETTYEEIMAQLINEEEVEHITVYSQIPLVKKTASVTINDSELIFSIINEQIKLKKIDTRDLPPVMSTLVINTDKDSYKIGLRENSIMIGTERYLTTPVMNPIFMMLVKEDLDWEIIEYTPIIWKYN</sequence>
<name>A0ABR9QMY6_9BACI</name>
<accession>A0ABR9QMY6</accession>
<feature type="transmembrane region" description="Helical" evidence="1">
    <location>
        <begin position="6"/>
        <end position="22"/>
    </location>
</feature>
<reference evidence="2 3" key="1">
    <citation type="submission" date="2020-10" db="EMBL/GenBank/DDBJ databases">
        <title>Bacillus sp. HD4P25, an endophyte from a halophyte.</title>
        <authorList>
            <person name="Sun J.-Q."/>
        </authorList>
    </citation>
    <scope>NUCLEOTIDE SEQUENCE [LARGE SCALE GENOMIC DNA]</scope>
    <source>
        <strain evidence="2 3">YIM 93174</strain>
    </source>
</reference>
<comment type="caution">
    <text evidence="2">The sequence shown here is derived from an EMBL/GenBank/DDBJ whole genome shotgun (WGS) entry which is preliminary data.</text>
</comment>